<organism evidence="2 3">
    <name type="scientific">Ancylostoma caninum</name>
    <name type="common">Dog hookworm</name>
    <dbReference type="NCBI Taxonomy" id="29170"/>
    <lineage>
        <taxon>Eukaryota</taxon>
        <taxon>Metazoa</taxon>
        <taxon>Ecdysozoa</taxon>
        <taxon>Nematoda</taxon>
        <taxon>Chromadorea</taxon>
        <taxon>Rhabditida</taxon>
        <taxon>Rhabditina</taxon>
        <taxon>Rhabditomorpha</taxon>
        <taxon>Strongyloidea</taxon>
        <taxon>Ancylostomatidae</taxon>
        <taxon>Ancylostomatinae</taxon>
        <taxon>Ancylostoma</taxon>
    </lineage>
</organism>
<feature type="region of interest" description="Disordered" evidence="1">
    <location>
        <begin position="185"/>
        <end position="343"/>
    </location>
</feature>
<evidence type="ECO:0000256" key="1">
    <source>
        <dbReference type="SAM" id="MobiDB-lite"/>
    </source>
</evidence>
<protein>
    <submittedName>
        <fullName evidence="2">Uncharacterized protein</fullName>
    </submittedName>
</protein>
<keyword evidence="3" id="KW-1185">Reference proteome</keyword>
<evidence type="ECO:0000313" key="3">
    <source>
        <dbReference type="Proteomes" id="UP000252519"/>
    </source>
</evidence>
<feature type="compositionally biased region" description="Basic and acidic residues" evidence="1">
    <location>
        <begin position="287"/>
        <end position="304"/>
    </location>
</feature>
<accession>A0A368GJI8</accession>
<feature type="region of interest" description="Disordered" evidence="1">
    <location>
        <begin position="1"/>
        <end position="23"/>
    </location>
</feature>
<dbReference type="Proteomes" id="UP000252519">
    <property type="component" value="Unassembled WGS sequence"/>
</dbReference>
<dbReference type="AlphaFoldDB" id="A0A368GJI8"/>
<feature type="compositionally biased region" description="Basic and acidic residues" evidence="1">
    <location>
        <begin position="189"/>
        <end position="200"/>
    </location>
</feature>
<sequence length="438" mass="48486">MDSDDEDRLCIVDDLDPEDQTDEKIDTKSEEVIPKKGEHTAISEQRQLKSRLPASLKNRIVRSNARSTSLAATELDVTEVKVTRRSAGPHPAKLRSLAGGISAVKKEDTTVDFEAAINELGPGESSNTVVKKEEHEVDVGVSLASVPSNTCASSHPQTINTICGKKRVFTHPRLRSGDRLTKLIDPLDSVEHQNHKEKNSVKKNRSSTEAGVPSNASRQRKGSGGAAKKPQSKALLKLTARLPTVTKKDKNCSSTGEDGSYQKNRKKGVSKVTSGQHTKDSCLSVGENERSVKKPVEGDKRPKTSDAIASDEEDFFYTRKPRRILENETTSDNGEDTESRLTRARRRKLTRSLLRGGSSFKRFRKSAMCPTVRRRMPRIHCDGNKGVETFDSFLNFPLITVDTIEDLTCDANESMNQIYEDYVKNVRSGVRLSSSVFS</sequence>
<dbReference type="EMBL" id="JOJR01000165">
    <property type="protein sequence ID" value="RCN43200.1"/>
    <property type="molecule type" value="Genomic_DNA"/>
</dbReference>
<comment type="caution">
    <text evidence="2">The sequence shown here is derived from an EMBL/GenBank/DDBJ whole genome shotgun (WGS) entry which is preliminary data.</text>
</comment>
<dbReference type="OrthoDB" id="5870015at2759"/>
<reference evidence="2 3" key="1">
    <citation type="submission" date="2014-10" db="EMBL/GenBank/DDBJ databases">
        <title>Draft genome of the hookworm Ancylostoma caninum.</title>
        <authorList>
            <person name="Mitreva M."/>
        </authorList>
    </citation>
    <scope>NUCLEOTIDE SEQUENCE [LARGE SCALE GENOMIC DNA]</scope>
    <source>
        <strain evidence="2 3">Baltimore</strain>
    </source>
</reference>
<evidence type="ECO:0000313" key="2">
    <source>
        <dbReference type="EMBL" id="RCN43200.1"/>
    </source>
</evidence>
<gene>
    <name evidence="2" type="ORF">ANCCAN_10775</name>
</gene>
<proteinExistence type="predicted"/>
<feature type="compositionally biased region" description="Acidic residues" evidence="1">
    <location>
        <begin position="1"/>
        <end position="21"/>
    </location>
</feature>
<name>A0A368GJI8_ANCCA</name>